<evidence type="ECO:0000259" key="1">
    <source>
        <dbReference type="Pfam" id="PF03061"/>
    </source>
</evidence>
<dbReference type="Gene3D" id="3.10.129.10">
    <property type="entry name" value="Hotdog Thioesterase"/>
    <property type="match status" value="1"/>
</dbReference>
<name>A0A1T1H9I0_OCELI</name>
<organism evidence="2 3">
    <name type="scientific">Oceanospirillum linum</name>
    <dbReference type="NCBI Taxonomy" id="966"/>
    <lineage>
        <taxon>Bacteria</taxon>
        <taxon>Pseudomonadati</taxon>
        <taxon>Pseudomonadota</taxon>
        <taxon>Gammaproteobacteria</taxon>
        <taxon>Oceanospirillales</taxon>
        <taxon>Oceanospirillaceae</taxon>
        <taxon>Oceanospirillum</taxon>
    </lineage>
</organism>
<dbReference type="InterPro" id="IPR006683">
    <property type="entry name" value="Thioestr_dom"/>
</dbReference>
<dbReference type="CDD" id="cd03443">
    <property type="entry name" value="PaaI_thioesterase"/>
    <property type="match status" value="1"/>
</dbReference>
<dbReference type="PANTHER" id="PTHR43240">
    <property type="entry name" value="1,4-DIHYDROXY-2-NAPHTHOYL-COA THIOESTERASE 1"/>
    <property type="match status" value="1"/>
</dbReference>
<dbReference type="GO" id="GO:0016790">
    <property type="term" value="F:thiolester hydrolase activity"/>
    <property type="evidence" value="ECO:0007669"/>
    <property type="project" value="UniProtKB-ARBA"/>
</dbReference>
<dbReference type="Proteomes" id="UP000190064">
    <property type="component" value="Unassembled WGS sequence"/>
</dbReference>
<sequence length="143" mass="15834">MAQLVSETQRSGHWETLLEQIPYAGFIGLTAQTLGDEILFCMEPLESNTGNPLLPALHGGVIAGFMETAATLNLMVSLNVDQVPKVIDFTIDYLRSGKMKPTYATCILSRQGQRIANVQVNAWQKDRETPIATARVNFLMHDK</sequence>
<proteinExistence type="predicted"/>
<accession>A0A1T1H9I0</accession>
<comment type="caution">
    <text evidence="2">The sequence shown here is derived from an EMBL/GenBank/DDBJ whole genome shotgun (WGS) entry which is preliminary data.</text>
</comment>
<dbReference type="AlphaFoldDB" id="A0A1T1H9I0"/>
<dbReference type="PANTHER" id="PTHR43240:SF3">
    <property type="entry name" value="THIOESTERASE DOMAIN-CONTAINING PROTEIN"/>
    <property type="match status" value="1"/>
</dbReference>
<dbReference type="SUPFAM" id="SSF54637">
    <property type="entry name" value="Thioesterase/thiol ester dehydrase-isomerase"/>
    <property type="match status" value="1"/>
</dbReference>
<protein>
    <submittedName>
        <fullName evidence="2">Thioesterase</fullName>
    </submittedName>
</protein>
<evidence type="ECO:0000313" key="3">
    <source>
        <dbReference type="Proteomes" id="UP000190064"/>
    </source>
</evidence>
<gene>
    <name evidence="2" type="ORF">BTA35_0214120</name>
</gene>
<feature type="domain" description="Thioesterase" evidence="1">
    <location>
        <begin position="57"/>
        <end position="130"/>
    </location>
</feature>
<dbReference type="Pfam" id="PF03061">
    <property type="entry name" value="4HBT"/>
    <property type="match status" value="1"/>
</dbReference>
<dbReference type="EMBL" id="MTSD02000007">
    <property type="protein sequence ID" value="OOV86380.1"/>
    <property type="molecule type" value="Genomic_DNA"/>
</dbReference>
<keyword evidence="3" id="KW-1185">Reference proteome</keyword>
<dbReference type="InterPro" id="IPR029069">
    <property type="entry name" value="HotDog_dom_sf"/>
</dbReference>
<dbReference type="STRING" id="966.BTA35_0214120"/>
<reference evidence="2" key="1">
    <citation type="submission" date="2017-02" db="EMBL/GenBank/DDBJ databases">
        <title>Draft Genome Sequence of the Salt Water Bacterium Oceanospirillum linum ATCC 11336.</title>
        <authorList>
            <person name="Trachtenberg A.M."/>
            <person name="Carney J.G."/>
            <person name="Linnane J.D."/>
            <person name="Rheaume B.A."/>
            <person name="Pitts N.L."/>
            <person name="Mykles D.L."/>
            <person name="Maclea K.S."/>
        </authorList>
    </citation>
    <scope>NUCLEOTIDE SEQUENCE [LARGE SCALE GENOMIC DNA]</scope>
    <source>
        <strain evidence="2">ATCC 11336</strain>
    </source>
</reference>
<evidence type="ECO:0000313" key="2">
    <source>
        <dbReference type="EMBL" id="OOV86380.1"/>
    </source>
</evidence>